<dbReference type="Proteomes" id="UP001303160">
    <property type="component" value="Unassembled WGS sequence"/>
</dbReference>
<reference evidence="2" key="2">
    <citation type="submission" date="2023-05" db="EMBL/GenBank/DDBJ databases">
        <authorList>
            <consortium name="Lawrence Berkeley National Laboratory"/>
            <person name="Steindorff A."/>
            <person name="Hensen N."/>
            <person name="Bonometti L."/>
            <person name="Westerberg I."/>
            <person name="Brannstrom I.O."/>
            <person name="Guillou S."/>
            <person name="Cros-Aarteil S."/>
            <person name="Calhoun S."/>
            <person name="Haridas S."/>
            <person name="Kuo A."/>
            <person name="Mondo S."/>
            <person name="Pangilinan J."/>
            <person name="Riley R."/>
            <person name="Labutti K."/>
            <person name="Andreopoulos B."/>
            <person name="Lipzen A."/>
            <person name="Chen C."/>
            <person name="Yanf M."/>
            <person name="Daum C."/>
            <person name="Ng V."/>
            <person name="Clum A."/>
            <person name="Ohm R."/>
            <person name="Martin F."/>
            <person name="Silar P."/>
            <person name="Natvig D."/>
            <person name="Lalanne C."/>
            <person name="Gautier V."/>
            <person name="Ament-Velasquez S.L."/>
            <person name="Kruys A."/>
            <person name="Hutchinson M.I."/>
            <person name="Powell A.J."/>
            <person name="Barry K."/>
            <person name="Miller A.N."/>
            <person name="Grigoriev I.V."/>
            <person name="Debuchy R."/>
            <person name="Gladieux P."/>
            <person name="Thoren M.H."/>
            <person name="Johannesson H."/>
        </authorList>
    </citation>
    <scope>NUCLEOTIDE SEQUENCE</scope>
    <source>
        <strain evidence="2">CBS 315.58</strain>
    </source>
</reference>
<accession>A0AAN7AXJ0</accession>
<feature type="compositionally biased region" description="Basic and acidic residues" evidence="1">
    <location>
        <begin position="77"/>
        <end position="87"/>
    </location>
</feature>
<comment type="caution">
    <text evidence="2">The sequence shown here is derived from an EMBL/GenBank/DDBJ whole genome shotgun (WGS) entry which is preliminary data.</text>
</comment>
<keyword evidence="3" id="KW-1185">Reference proteome</keyword>
<sequence length="87" mass="9399">MALSTAISLKFGICKYTAPQRSRSRDNEPLSSQFLARPTPGDPGTATLPPPYNATLANELEEDDEDTVTLGNAPPNDSDHSQSRPTR</sequence>
<dbReference type="EMBL" id="MU863878">
    <property type="protein sequence ID" value="KAK4205071.1"/>
    <property type="molecule type" value="Genomic_DNA"/>
</dbReference>
<protein>
    <submittedName>
        <fullName evidence="2">Uncharacterized protein</fullName>
    </submittedName>
</protein>
<gene>
    <name evidence="2" type="ORF">QBC40DRAFT_249461</name>
</gene>
<feature type="region of interest" description="Disordered" evidence="1">
    <location>
        <begin position="20"/>
        <end position="87"/>
    </location>
</feature>
<evidence type="ECO:0000313" key="3">
    <source>
        <dbReference type="Proteomes" id="UP001303160"/>
    </source>
</evidence>
<evidence type="ECO:0000313" key="2">
    <source>
        <dbReference type="EMBL" id="KAK4205071.1"/>
    </source>
</evidence>
<evidence type="ECO:0000256" key="1">
    <source>
        <dbReference type="SAM" id="MobiDB-lite"/>
    </source>
</evidence>
<name>A0AAN7AXJ0_9PEZI</name>
<proteinExistence type="predicted"/>
<dbReference type="AlphaFoldDB" id="A0AAN7AXJ0"/>
<reference evidence="2" key="1">
    <citation type="journal article" date="2023" name="Mol. Phylogenet. Evol.">
        <title>Genome-scale phylogeny and comparative genomics of the fungal order Sordariales.</title>
        <authorList>
            <person name="Hensen N."/>
            <person name="Bonometti L."/>
            <person name="Westerberg I."/>
            <person name="Brannstrom I.O."/>
            <person name="Guillou S."/>
            <person name="Cros-Aarteil S."/>
            <person name="Calhoun S."/>
            <person name="Haridas S."/>
            <person name="Kuo A."/>
            <person name="Mondo S."/>
            <person name="Pangilinan J."/>
            <person name="Riley R."/>
            <person name="LaButti K."/>
            <person name="Andreopoulos B."/>
            <person name="Lipzen A."/>
            <person name="Chen C."/>
            <person name="Yan M."/>
            <person name="Daum C."/>
            <person name="Ng V."/>
            <person name="Clum A."/>
            <person name="Steindorff A."/>
            <person name="Ohm R.A."/>
            <person name="Martin F."/>
            <person name="Silar P."/>
            <person name="Natvig D.O."/>
            <person name="Lalanne C."/>
            <person name="Gautier V."/>
            <person name="Ament-Velasquez S.L."/>
            <person name="Kruys A."/>
            <person name="Hutchinson M.I."/>
            <person name="Powell A.J."/>
            <person name="Barry K."/>
            <person name="Miller A.N."/>
            <person name="Grigoriev I.V."/>
            <person name="Debuchy R."/>
            <person name="Gladieux P."/>
            <person name="Hiltunen Thoren M."/>
            <person name="Johannesson H."/>
        </authorList>
    </citation>
    <scope>NUCLEOTIDE SEQUENCE</scope>
    <source>
        <strain evidence="2">CBS 315.58</strain>
    </source>
</reference>
<organism evidence="2 3">
    <name type="scientific">Triangularia verruculosa</name>
    <dbReference type="NCBI Taxonomy" id="2587418"/>
    <lineage>
        <taxon>Eukaryota</taxon>
        <taxon>Fungi</taxon>
        <taxon>Dikarya</taxon>
        <taxon>Ascomycota</taxon>
        <taxon>Pezizomycotina</taxon>
        <taxon>Sordariomycetes</taxon>
        <taxon>Sordariomycetidae</taxon>
        <taxon>Sordariales</taxon>
        <taxon>Podosporaceae</taxon>
        <taxon>Triangularia</taxon>
    </lineage>
</organism>